<accession>A0A7V5H5A3</accession>
<comment type="caution">
    <text evidence="1">The sequence shown here is derived from an EMBL/GenBank/DDBJ whole genome shotgun (WGS) entry which is preliminary data.</text>
</comment>
<protein>
    <recommendedName>
        <fullName evidence="2">TonB-dependent receptor</fullName>
    </recommendedName>
</protein>
<dbReference type="Proteomes" id="UP000886111">
    <property type="component" value="Unassembled WGS sequence"/>
</dbReference>
<evidence type="ECO:0008006" key="2">
    <source>
        <dbReference type="Google" id="ProtNLM"/>
    </source>
</evidence>
<evidence type="ECO:0000313" key="1">
    <source>
        <dbReference type="EMBL" id="HHE55817.1"/>
    </source>
</evidence>
<organism evidence="1">
    <name type="scientific">Caldithrix abyssi</name>
    <dbReference type="NCBI Taxonomy" id="187145"/>
    <lineage>
        <taxon>Bacteria</taxon>
        <taxon>Pseudomonadati</taxon>
        <taxon>Calditrichota</taxon>
        <taxon>Calditrichia</taxon>
        <taxon>Calditrichales</taxon>
        <taxon>Calditrichaceae</taxon>
        <taxon>Caldithrix</taxon>
    </lineage>
</organism>
<proteinExistence type="predicted"/>
<dbReference type="EMBL" id="DRTD01000631">
    <property type="protein sequence ID" value="HHE55817.1"/>
    <property type="molecule type" value="Genomic_DNA"/>
</dbReference>
<name>A0A7V5H5A3_CALAY</name>
<gene>
    <name evidence="1" type="ORF">ENL21_08550</name>
</gene>
<dbReference type="AlphaFoldDB" id="A0A7V5H5A3"/>
<dbReference type="SUPFAM" id="SSF56935">
    <property type="entry name" value="Porins"/>
    <property type="match status" value="1"/>
</dbReference>
<reference evidence="1" key="1">
    <citation type="journal article" date="2020" name="mSystems">
        <title>Genome- and Community-Level Interaction Insights into Carbon Utilization and Element Cycling Functions of Hydrothermarchaeota in Hydrothermal Sediment.</title>
        <authorList>
            <person name="Zhou Z."/>
            <person name="Liu Y."/>
            <person name="Xu W."/>
            <person name="Pan J."/>
            <person name="Luo Z.H."/>
            <person name="Li M."/>
        </authorList>
    </citation>
    <scope>NUCLEOTIDE SEQUENCE [LARGE SCALE GENOMIC DNA]</scope>
    <source>
        <strain evidence="1">HyVt-76</strain>
    </source>
</reference>
<sequence>MLFSLRTFGLILIFAVFSFGRQSALPDSSLKAQPELPRPMPKPLLLHDLWHDLSIKIDSSKVITFAELDYLGYHGVADLFRDDPRVQTFDFLEMGLPRYFSGLHLWPWQSNFQFNGFLLNDPTHGMYNAQMISADALSWMSRGLPSSSMTGINVFCDFYFQSRAIFQDEPYTRIMYREGDFAYTDLDITFANQLNNKTFLQLGGINRDYSPNYQRSSHYRGQLGRLLNNHLLMRLLYHKSNENVSFNDYYGAQYGRFRYNESRQNIYSQWFWLNDQHQPDWQLDAGFESSRRKYRFTAQTERLRFDRYLVQFNKKFTKMFLPFAVQIKANQVKAWGTPYSRKYTDSQLDAGFTSSWQARSDFKLDVQLNLAHRWAQTILLNPYLKITWGQKPFSLNASFNSYGRLPTINERFFHFNGIDGQRSLKPERHFNSQFTIETQATPWAKTQFGLVMHRINNEINFNNQRFYNAGDRYFNYLFGKASFTVHKFLLNIGGQSAVSGELIGADYSAFAHARYSDRWYHDRVLVKASATLQWQGPAKILAYQPYSERFFLAGGKWPEQLLLHYKVSATIKDAVFFLEMDNALGQQYQIIQGYPELYRRVRVGLSWVLWN</sequence>